<dbReference type="Proteomes" id="UP001152320">
    <property type="component" value="Chromosome 1"/>
</dbReference>
<feature type="region of interest" description="Disordered" evidence="1">
    <location>
        <begin position="1"/>
        <end position="41"/>
    </location>
</feature>
<reference evidence="2" key="1">
    <citation type="submission" date="2021-10" db="EMBL/GenBank/DDBJ databases">
        <title>Tropical sea cucumber genome reveals ecological adaptation and Cuvierian tubules defense mechanism.</title>
        <authorList>
            <person name="Chen T."/>
        </authorList>
    </citation>
    <scope>NUCLEOTIDE SEQUENCE</scope>
    <source>
        <strain evidence="2">Nanhai2018</strain>
        <tissue evidence="2">Muscle</tissue>
    </source>
</reference>
<evidence type="ECO:0000313" key="2">
    <source>
        <dbReference type="EMBL" id="KAJ8047920.1"/>
    </source>
</evidence>
<evidence type="ECO:0000313" key="3">
    <source>
        <dbReference type="Proteomes" id="UP001152320"/>
    </source>
</evidence>
<gene>
    <name evidence="2" type="ORF">HOLleu_00039</name>
</gene>
<evidence type="ECO:0000256" key="1">
    <source>
        <dbReference type="SAM" id="MobiDB-lite"/>
    </source>
</evidence>
<protein>
    <submittedName>
        <fullName evidence="2">Uncharacterized protein</fullName>
    </submittedName>
</protein>
<dbReference type="AlphaFoldDB" id="A0A9Q1CN12"/>
<keyword evidence="3" id="KW-1185">Reference proteome</keyword>
<sequence>MASENDVQESHDVSEDVAMEECDEEDEGSDGEDILHDKYSQERGTLIKPVEKIVGESIKSKTDSTSGRVYQQQRSDTYQYVPIEKLIKAHLEQKGIMELILEQEQLHNSSLLETYRDGNYYKEKVHQENKTLIPLLLYNDDTEVGNPLGFKKGFNKLSMFYVSLLCSPARYQASLSNILLAACAKTSVIAQYGIDTALSALLEDLKKLEMTGIEIHCDAYSGVVTPVLFQVIGDNLGLHQMLGFVLQLQCKLSLPLLQG</sequence>
<feature type="compositionally biased region" description="Acidic residues" evidence="1">
    <location>
        <begin position="15"/>
        <end position="32"/>
    </location>
</feature>
<comment type="caution">
    <text evidence="2">The sequence shown here is derived from an EMBL/GenBank/DDBJ whole genome shotgun (WGS) entry which is preliminary data.</text>
</comment>
<accession>A0A9Q1CN12</accession>
<dbReference type="OrthoDB" id="10034966at2759"/>
<name>A0A9Q1CN12_HOLLE</name>
<dbReference type="EMBL" id="JAIZAY010000001">
    <property type="protein sequence ID" value="KAJ8047920.1"/>
    <property type="molecule type" value="Genomic_DNA"/>
</dbReference>
<organism evidence="2 3">
    <name type="scientific">Holothuria leucospilota</name>
    <name type="common">Black long sea cucumber</name>
    <name type="synonym">Mertensiothuria leucospilota</name>
    <dbReference type="NCBI Taxonomy" id="206669"/>
    <lineage>
        <taxon>Eukaryota</taxon>
        <taxon>Metazoa</taxon>
        <taxon>Echinodermata</taxon>
        <taxon>Eleutherozoa</taxon>
        <taxon>Echinozoa</taxon>
        <taxon>Holothuroidea</taxon>
        <taxon>Aspidochirotacea</taxon>
        <taxon>Aspidochirotida</taxon>
        <taxon>Holothuriidae</taxon>
        <taxon>Holothuria</taxon>
    </lineage>
</organism>
<proteinExistence type="predicted"/>